<keyword evidence="3" id="KW-1185">Reference proteome</keyword>
<accession>A0ABN9RKP8</accession>
<dbReference type="Pfam" id="PF14216">
    <property type="entry name" value="DUF4326"/>
    <property type="match status" value="1"/>
</dbReference>
<protein>
    <recommendedName>
        <fullName evidence="1">DUF4326 domain-containing protein</fullName>
    </recommendedName>
</protein>
<dbReference type="Gene3D" id="3.40.50.150">
    <property type="entry name" value="Vaccinia Virus protein VP39"/>
    <property type="match status" value="1"/>
</dbReference>
<evidence type="ECO:0000259" key="1">
    <source>
        <dbReference type="Pfam" id="PF14216"/>
    </source>
</evidence>
<organism evidence="2 3">
    <name type="scientific">Prorocentrum cordatum</name>
    <dbReference type="NCBI Taxonomy" id="2364126"/>
    <lineage>
        <taxon>Eukaryota</taxon>
        <taxon>Sar</taxon>
        <taxon>Alveolata</taxon>
        <taxon>Dinophyceae</taxon>
        <taxon>Prorocentrales</taxon>
        <taxon>Prorocentraceae</taxon>
        <taxon>Prorocentrum</taxon>
    </lineage>
</organism>
<reference evidence="2" key="1">
    <citation type="submission" date="2023-10" db="EMBL/GenBank/DDBJ databases">
        <authorList>
            <person name="Chen Y."/>
            <person name="Shah S."/>
            <person name="Dougan E. K."/>
            <person name="Thang M."/>
            <person name="Chan C."/>
        </authorList>
    </citation>
    <scope>NUCLEOTIDE SEQUENCE [LARGE SCALE GENOMIC DNA]</scope>
</reference>
<feature type="non-terminal residue" evidence="2">
    <location>
        <position position="1"/>
    </location>
</feature>
<sequence>RQALSNLLCEVRVFCDQCSGPMPIVDWESELTAAATSYDGEEIFPAEPLDRLRLLEALPPIDACAAVRAVYFAEGWIQAALSDPRLILKNVEEIGDLPPTPKVWALASEWELIAGDLVTRGILKPIEYDEIVEVIGRKFMGGMFGAKKGSHVKGVLLWSAEGLKCCFYVYSPCDAWLKYMAISKPVRRAVVRLPGEGLAYLWRLWAGSRRPESFSASIAVCFDRGQLAACEEPRKGAPMPPARRGSLGGGAVAPVRGQVGETYDDGKPEIYIGRGSSKLNLKAPAWGSPRRMSEGWPRQEVVTLFERYLRENLQFLRDLVSLSGGRLLCHCEGSQACHGDVLIKAWKDRFGSKSVRRAWQVYIDNLDVLEITDWWRANQLQEEGVSELAQVARERCRSFGAPRSESKAVIREMKSQSLGEAIDGAQGAIGPPAQFAQRLVSLTIETLKRRSVAQKWMQILAGRWVRCLLFRREAMMCFAELWRFLVRIKGQAPLPAKVREELIAALALLPLLRCDLRVPIRGLVTVSDAGVQRGAVCRSVLLRRDGVAAARAASRRLVTDFRDEVVLVSFFAGVGGARRALGPLGLAPALFVSAEIDAEARRVTKYAWPEVLEVGDAQSFGHAEAMTIRVRRSKLFFEITCVRLLLEEVLGEFYRLLTLVENVASMDAEPRNVMSEHLGYKPVRVEAGCIAHCYRDRLYWIDENLLCEWQGGFSFSDGVKMIHVPGGPGPVRRWLSQATRCSLLGNGFQCLVVAWILSHWAVKFGYLDTVPSVVEMRDLGGGATIEDASVALNAVGHDEGVPIRQHNLEEPDAALDPSIVIVEELARRAEARGSDIRLDTFEAMRPDLRPRRPISVARWAWRATAIWEWKRPSHITDLEVRAAARCQCVDLGACERQQIRPCVDTFEL</sequence>
<feature type="domain" description="DUF4326" evidence="1">
    <location>
        <begin position="266"/>
        <end position="343"/>
    </location>
</feature>
<evidence type="ECO:0000313" key="3">
    <source>
        <dbReference type="Proteomes" id="UP001189429"/>
    </source>
</evidence>
<proteinExistence type="predicted"/>
<dbReference type="Proteomes" id="UP001189429">
    <property type="component" value="Unassembled WGS sequence"/>
</dbReference>
<dbReference type="EMBL" id="CAUYUJ010006781">
    <property type="protein sequence ID" value="CAK0818679.1"/>
    <property type="molecule type" value="Genomic_DNA"/>
</dbReference>
<dbReference type="InterPro" id="IPR029063">
    <property type="entry name" value="SAM-dependent_MTases_sf"/>
</dbReference>
<evidence type="ECO:0000313" key="2">
    <source>
        <dbReference type="EMBL" id="CAK0818679.1"/>
    </source>
</evidence>
<name>A0ABN9RKP8_9DINO</name>
<feature type="non-terminal residue" evidence="2">
    <location>
        <position position="908"/>
    </location>
</feature>
<comment type="caution">
    <text evidence="2">The sequence shown here is derived from an EMBL/GenBank/DDBJ whole genome shotgun (WGS) entry which is preliminary data.</text>
</comment>
<gene>
    <name evidence="2" type="ORF">PCOR1329_LOCUS20855</name>
</gene>
<dbReference type="InterPro" id="IPR025475">
    <property type="entry name" value="DUF4326"/>
</dbReference>